<feature type="domain" description="BHLH" evidence="2">
    <location>
        <begin position="79"/>
        <end position="134"/>
    </location>
</feature>
<dbReference type="RefSeq" id="XP_022107364.1">
    <property type="nucleotide sequence ID" value="XM_022251672.1"/>
</dbReference>
<dbReference type="InterPro" id="IPR036638">
    <property type="entry name" value="HLH_DNA-bd_sf"/>
</dbReference>
<dbReference type="GO" id="GO:0046983">
    <property type="term" value="F:protein dimerization activity"/>
    <property type="evidence" value="ECO:0007669"/>
    <property type="project" value="InterPro"/>
</dbReference>
<evidence type="ECO:0000313" key="3">
    <source>
        <dbReference type="Proteomes" id="UP000694845"/>
    </source>
</evidence>
<evidence type="ECO:0000313" key="4">
    <source>
        <dbReference type="RefSeq" id="XP_022107363.1"/>
    </source>
</evidence>
<dbReference type="SUPFAM" id="SSF47459">
    <property type="entry name" value="HLH, helix-loop-helix DNA-binding domain"/>
    <property type="match status" value="1"/>
</dbReference>
<sequence length="220" mass="25036">MDLAAQSLTGCRGGATEFYEPDPSRSDNNNNNRGSSPADGVDGVDDLYSSPSSSSSDREAQLSPDYQDEVFYGKLKVKVRRDGKKLVEKKRRQDLQQQYSNLRSLVPGLQDVEGRTPLSRNVILKKTLHYIEQLKVSMSSSLHLANELRLEQEYSRQLEREWQMWQKKVEALRKKKEQLCLAETPAAHHLHPDMLNGMTSQYGESKLPPQNQLNSMQTIT</sequence>
<proteinExistence type="predicted"/>
<evidence type="ECO:0000313" key="5">
    <source>
        <dbReference type="RefSeq" id="XP_022107364.1"/>
    </source>
</evidence>
<dbReference type="OMA" id="EREWQMW"/>
<gene>
    <name evidence="4 5 6" type="primary">LOC110988304</name>
</gene>
<dbReference type="Proteomes" id="UP000694845">
    <property type="component" value="Unplaced"/>
</dbReference>
<feature type="region of interest" description="Disordered" evidence="1">
    <location>
        <begin position="1"/>
        <end position="63"/>
    </location>
</feature>
<dbReference type="AlphaFoldDB" id="A0A8B7ZP47"/>
<dbReference type="InterPro" id="IPR011598">
    <property type="entry name" value="bHLH_dom"/>
</dbReference>
<name>A0A8B7ZP47_ACAPL</name>
<dbReference type="SMART" id="SM00353">
    <property type="entry name" value="HLH"/>
    <property type="match status" value="1"/>
</dbReference>
<evidence type="ECO:0000259" key="2">
    <source>
        <dbReference type="PROSITE" id="PS50888"/>
    </source>
</evidence>
<evidence type="ECO:0000256" key="1">
    <source>
        <dbReference type="SAM" id="MobiDB-lite"/>
    </source>
</evidence>
<accession>A0A8B7ZP47</accession>
<reference evidence="4 5" key="1">
    <citation type="submission" date="2025-04" db="UniProtKB">
        <authorList>
            <consortium name="RefSeq"/>
        </authorList>
    </citation>
    <scope>IDENTIFICATION</scope>
</reference>
<dbReference type="KEGG" id="aplc:110988304"/>
<dbReference type="PROSITE" id="PS50888">
    <property type="entry name" value="BHLH"/>
    <property type="match status" value="1"/>
</dbReference>
<dbReference type="RefSeq" id="XP_022107365.1">
    <property type="nucleotide sequence ID" value="XM_022251673.1"/>
</dbReference>
<dbReference type="Gene3D" id="4.10.280.10">
    <property type="entry name" value="Helix-loop-helix DNA-binding domain"/>
    <property type="match status" value="1"/>
</dbReference>
<dbReference type="RefSeq" id="XP_022107363.1">
    <property type="nucleotide sequence ID" value="XM_022251671.1"/>
</dbReference>
<dbReference type="OrthoDB" id="71302at2759"/>
<dbReference type="GeneID" id="110988304"/>
<protein>
    <submittedName>
        <fullName evidence="4 5">Hairy/enhancer-of-split related with YRPW motif protein-like</fullName>
    </submittedName>
</protein>
<feature type="region of interest" description="Disordered" evidence="1">
    <location>
        <begin position="199"/>
        <end position="220"/>
    </location>
</feature>
<keyword evidence="3" id="KW-1185">Reference proteome</keyword>
<evidence type="ECO:0000313" key="6">
    <source>
        <dbReference type="RefSeq" id="XP_022107365.1"/>
    </source>
</evidence>
<organism evidence="3 4">
    <name type="scientific">Acanthaster planci</name>
    <name type="common">Crown-of-thorns starfish</name>
    <dbReference type="NCBI Taxonomy" id="133434"/>
    <lineage>
        <taxon>Eukaryota</taxon>
        <taxon>Metazoa</taxon>
        <taxon>Echinodermata</taxon>
        <taxon>Eleutherozoa</taxon>
        <taxon>Asterozoa</taxon>
        <taxon>Asteroidea</taxon>
        <taxon>Valvatacea</taxon>
        <taxon>Valvatida</taxon>
        <taxon>Acanthasteridae</taxon>
        <taxon>Acanthaster</taxon>
    </lineage>
</organism>
<dbReference type="Pfam" id="PF00010">
    <property type="entry name" value="HLH"/>
    <property type="match status" value="1"/>
</dbReference>